<dbReference type="PANTHER" id="PTHR21535">
    <property type="entry name" value="MAGNESIUM AND COBALT TRANSPORT PROTEIN/MITOCHONDRIAL IMPORT INNER MEMBRANE TRANSLOCASE SUBUNIT TIM8"/>
    <property type="match status" value="1"/>
</dbReference>
<evidence type="ECO:0008006" key="10">
    <source>
        <dbReference type="Google" id="ProtNLM"/>
    </source>
</evidence>
<feature type="region of interest" description="Disordered" evidence="6">
    <location>
        <begin position="88"/>
        <end position="113"/>
    </location>
</feature>
<evidence type="ECO:0000256" key="6">
    <source>
        <dbReference type="SAM" id="MobiDB-lite"/>
    </source>
</evidence>
<dbReference type="OrthoDB" id="29879at2759"/>
<evidence type="ECO:0000256" key="1">
    <source>
        <dbReference type="ARBA" id="ARBA00004141"/>
    </source>
</evidence>
<dbReference type="PANTHER" id="PTHR21535:SF51">
    <property type="entry name" value="MANGANESE RESISTANCE PROTEIN MNR2"/>
    <property type="match status" value="1"/>
</dbReference>
<feature type="transmembrane region" description="Helical" evidence="7">
    <location>
        <begin position="429"/>
        <end position="448"/>
    </location>
</feature>
<protein>
    <recommendedName>
        <fullName evidence="10">Cora-domain-containing protein</fullName>
    </recommendedName>
</protein>
<dbReference type="InterPro" id="IPR045863">
    <property type="entry name" value="CorA_TM1_TM2"/>
</dbReference>
<accession>A0A1X2ICE4</accession>
<evidence type="ECO:0000256" key="7">
    <source>
        <dbReference type="SAM" id="Phobius"/>
    </source>
</evidence>
<dbReference type="EMBL" id="MCGE01000015">
    <property type="protein sequence ID" value="ORZ13962.1"/>
    <property type="molecule type" value="Genomic_DNA"/>
</dbReference>
<reference evidence="8 9" key="1">
    <citation type="submission" date="2016-07" db="EMBL/GenBank/DDBJ databases">
        <title>Pervasive Adenine N6-methylation of Active Genes in Fungi.</title>
        <authorList>
            <consortium name="DOE Joint Genome Institute"/>
            <person name="Mondo S.J."/>
            <person name="Dannebaum R.O."/>
            <person name="Kuo R.C."/>
            <person name="Labutti K."/>
            <person name="Haridas S."/>
            <person name="Kuo A."/>
            <person name="Salamov A."/>
            <person name="Ahrendt S.R."/>
            <person name="Lipzen A."/>
            <person name="Sullivan W."/>
            <person name="Andreopoulos W.B."/>
            <person name="Clum A."/>
            <person name="Lindquist E."/>
            <person name="Daum C."/>
            <person name="Ramamoorthy G.K."/>
            <person name="Gryganskyi A."/>
            <person name="Culley D."/>
            <person name="Magnuson J.K."/>
            <person name="James T.Y."/>
            <person name="O'Malley M.A."/>
            <person name="Stajich J.E."/>
            <person name="Spatafora J.W."/>
            <person name="Visel A."/>
            <person name="Grigoriev I.V."/>
        </authorList>
    </citation>
    <scope>NUCLEOTIDE SEQUENCE [LARGE SCALE GENOMIC DNA]</scope>
    <source>
        <strain evidence="8 9">NRRL 1336</strain>
    </source>
</reference>
<feature type="transmembrane region" description="Helical" evidence="7">
    <location>
        <begin position="460"/>
        <end position="481"/>
    </location>
</feature>
<evidence type="ECO:0000313" key="9">
    <source>
        <dbReference type="Proteomes" id="UP000193560"/>
    </source>
</evidence>
<feature type="region of interest" description="Disordered" evidence="6">
    <location>
        <begin position="1"/>
        <end position="45"/>
    </location>
</feature>
<dbReference type="GO" id="GO:0016020">
    <property type="term" value="C:membrane"/>
    <property type="evidence" value="ECO:0007669"/>
    <property type="project" value="UniProtKB-SubCell"/>
</dbReference>
<dbReference type="GO" id="GO:0010961">
    <property type="term" value="P:intracellular magnesium ion homeostasis"/>
    <property type="evidence" value="ECO:0007669"/>
    <property type="project" value="TreeGrafter"/>
</dbReference>
<keyword evidence="4 7" id="KW-1133">Transmembrane helix</keyword>
<dbReference type="InterPro" id="IPR002523">
    <property type="entry name" value="MgTranspt_CorA/ZnTranspt_ZntB"/>
</dbReference>
<dbReference type="InterPro" id="IPR044089">
    <property type="entry name" value="Alr1-like"/>
</dbReference>
<comment type="similarity">
    <text evidence="2">Belongs to the CorA metal ion transporter (MIT) (TC 1.A.35) family.</text>
</comment>
<dbReference type="GO" id="GO:0015095">
    <property type="term" value="F:magnesium ion transmembrane transporter activity"/>
    <property type="evidence" value="ECO:0007669"/>
    <property type="project" value="InterPro"/>
</dbReference>
<comment type="caution">
    <text evidence="8">The sequence shown here is derived from an EMBL/GenBank/DDBJ whole genome shotgun (WGS) entry which is preliminary data.</text>
</comment>
<dbReference type="STRING" id="90262.A0A1X2ICE4"/>
<dbReference type="Gene3D" id="1.20.58.340">
    <property type="entry name" value="Magnesium transport protein CorA, transmembrane region"/>
    <property type="match status" value="2"/>
</dbReference>
<dbReference type="SUPFAM" id="SSF144083">
    <property type="entry name" value="Magnesium transport protein CorA, transmembrane region"/>
    <property type="match status" value="1"/>
</dbReference>
<dbReference type="SUPFAM" id="SSF143865">
    <property type="entry name" value="CorA soluble domain-like"/>
    <property type="match status" value="1"/>
</dbReference>
<dbReference type="Pfam" id="PF01544">
    <property type="entry name" value="CorA"/>
    <property type="match status" value="2"/>
</dbReference>
<feature type="compositionally biased region" description="Polar residues" evidence="6">
    <location>
        <begin position="1"/>
        <end position="31"/>
    </location>
</feature>
<evidence type="ECO:0000256" key="3">
    <source>
        <dbReference type="ARBA" id="ARBA00022692"/>
    </source>
</evidence>
<organism evidence="8 9">
    <name type="scientific">Absidia repens</name>
    <dbReference type="NCBI Taxonomy" id="90262"/>
    <lineage>
        <taxon>Eukaryota</taxon>
        <taxon>Fungi</taxon>
        <taxon>Fungi incertae sedis</taxon>
        <taxon>Mucoromycota</taxon>
        <taxon>Mucoromycotina</taxon>
        <taxon>Mucoromycetes</taxon>
        <taxon>Mucorales</taxon>
        <taxon>Cunninghamellaceae</taxon>
        <taxon>Absidia</taxon>
    </lineage>
</organism>
<keyword evidence="9" id="KW-1185">Reference proteome</keyword>
<dbReference type="Gene3D" id="3.30.460.20">
    <property type="entry name" value="CorA soluble domain-like"/>
    <property type="match status" value="1"/>
</dbReference>
<evidence type="ECO:0000256" key="2">
    <source>
        <dbReference type="ARBA" id="ARBA00009765"/>
    </source>
</evidence>
<comment type="subcellular location">
    <subcellularLocation>
        <location evidence="1">Membrane</location>
        <topology evidence="1">Multi-pass membrane protein</topology>
    </subcellularLocation>
</comment>
<dbReference type="InterPro" id="IPR045861">
    <property type="entry name" value="CorA_cytoplasmic_dom"/>
</dbReference>
<dbReference type="CDD" id="cd12829">
    <property type="entry name" value="Alr1p-like"/>
    <property type="match status" value="1"/>
</dbReference>
<keyword evidence="3 7" id="KW-0812">Transmembrane</keyword>
<evidence type="ECO:0000256" key="4">
    <source>
        <dbReference type="ARBA" id="ARBA00022989"/>
    </source>
</evidence>
<dbReference type="AlphaFoldDB" id="A0A1X2ICE4"/>
<sequence>MSPSQSSLHNRKTSVAYSQRSQGSNREMTSWHQRRQRHYSAGEDDLDDIAVETDVLYPQYGYQDDSADMIDSPNLQCFDHGVAEVKRRQSNGSALSRTKNRQSRLYGEQTQDDADDGFLSQAARYHVYSSQENGKTRSIQQLLSVDGRQGLETILETTGWWVDCLSPTDEEMHVLAKLFRIHPLTVEDISAKEPVEKVELFPNYTFVSFRSFDVNHETNQIRPYTFYNLIFKSGLLTFHFIPSRHPAHVRHRLDQIKNHMLIVPDWIHYALIDDITDAFAPVISQIEVEVVSIDELVLLLRKSERYDMLKRISRGRKRTIQISRLLTTKADVVKSLMKRYEEKWQRAGGYGALIEDEFSTTTPEELVALKALNEVLLYLGDIQDHLVTMLQNINHYNRMLSRAHTNYLAQVNVDLSKTYRTTNAVMNRLTFLGTVFIPIIYVSALWGMNVVVPGQYNVDLSFFFWIVTGMIAYCSLVTYFGKKWKVL</sequence>
<name>A0A1X2ICE4_9FUNG</name>
<gene>
    <name evidence="8" type="ORF">BCR42DRAFT_417743</name>
</gene>
<evidence type="ECO:0000313" key="8">
    <source>
        <dbReference type="EMBL" id="ORZ13962.1"/>
    </source>
</evidence>
<evidence type="ECO:0000256" key="5">
    <source>
        <dbReference type="ARBA" id="ARBA00023136"/>
    </source>
</evidence>
<keyword evidence="5 7" id="KW-0472">Membrane</keyword>
<dbReference type="Proteomes" id="UP000193560">
    <property type="component" value="Unassembled WGS sequence"/>
</dbReference>
<proteinExistence type="inferred from homology"/>